<comment type="caution">
    <text evidence="1">The sequence shown here is derived from an EMBL/GenBank/DDBJ whole genome shotgun (WGS) entry which is preliminary data.</text>
</comment>
<sequence>MSCYLAALIPMSCYLAALIPMSCYLAALILMSCYLAALIPMSCCLAALTVNRRPAKDPDALLLNAQPQQLLINRAVVDDEVSRNSLVSTSSDLTQNSRSLLNNPFKMSKANKGAEPCSLDATLHYSWYFAQSVQYPHHAMQVGPIFFATQRKCHVFGMCAEGTDFGDDTVQAIVAAFPETLGREGFDMLI</sequence>
<name>A0A9D4MG12_DREPO</name>
<organism evidence="1 2">
    <name type="scientific">Dreissena polymorpha</name>
    <name type="common">Zebra mussel</name>
    <name type="synonym">Mytilus polymorpha</name>
    <dbReference type="NCBI Taxonomy" id="45954"/>
    <lineage>
        <taxon>Eukaryota</taxon>
        <taxon>Metazoa</taxon>
        <taxon>Spiralia</taxon>
        <taxon>Lophotrochozoa</taxon>
        <taxon>Mollusca</taxon>
        <taxon>Bivalvia</taxon>
        <taxon>Autobranchia</taxon>
        <taxon>Heteroconchia</taxon>
        <taxon>Euheterodonta</taxon>
        <taxon>Imparidentia</taxon>
        <taxon>Neoheterodontei</taxon>
        <taxon>Myida</taxon>
        <taxon>Dreissenoidea</taxon>
        <taxon>Dreissenidae</taxon>
        <taxon>Dreissena</taxon>
    </lineage>
</organism>
<reference evidence="1" key="1">
    <citation type="journal article" date="2019" name="bioRxiv">
        <title>The Genome of the Zebra Mussel, Dreissena polymorpha: A Resource for Invasive Species Research.</title>
        <authorList>
            <person name="McCartney M.A."/>
            <person name="Auch B."/>
            <person name="Kono T."/>
            <person name="Mallez S."/>
            <person name="Zhang Y."/>
            <person name="Obille A."/>
            <person name="Becker A."/>
            <person name="Abrahante J.E."/>
            <person name="Garbe J."/>
            <person name="Badalamenti J.P."/>
            <person name="Herman A."/>
            <person name="Mangelson H."/>
            <person name="Liachko I."/>
            <person name="Sullivan S."/>
            <person name="Sone E.D."/>
            <person name="Koren S."/>
            <person name="Silverstein K.A.T."/>
            <person name="Beckman K.B."/>
            <person name="Gohl D.M."/>
        </authorList>
    </citation>
    <scope>NUCLEOTIDE SEQUENCE</scope>
    <source>
        <strain evidence="1">Duluth1</strain>
        <tissue evidence="1">Whole animal</tissue>
    </source>
</reference>
<evidence type="ECO:0000313" key="1">
    <source>
        <dbReference type="EMBL" id="KAH3875019.1"/>
    </source>
</evidence>
<dbReference type="EMBL" id="JAIWYP010000002">
    <property type="protein sequence ID" value="KAH3875019.1"/>
    <property type="molecule type" value="Genomic_DNA"/>
</dbReference>
<gene>
    <name evidence="1" type="ORF">DPMN_038278</name>
</gene>
<keyword evidence="2" id="KW-1185">Reference proteome</keyword>
<protein>
    <submittedName>
        <fullName evidence="1">Uncharacterized protein</fullName>
    </submittedName>
</protein>
<dbReference type="Proteomes" id="UP000828390">
    <property type="component" value="Unassembled WGS sequence"/>
</dbReference>
<reference evidence="1" key="2">
    <citation type="submission" date="2020-11" db="EMBL/GenBank/DDBJ databases">
        <authorList>
            <person name="McCartney M.A."/>
            <person name="Auch B."/>
            <person name="Kono T."/>
            <person name="Mallez S."/>
            <person name="Becker A."/>
            <person name="Gohl D.M."/>
            <person name="Silverstein K.A.T."/>
            <person name="Koren S."/>
            <person name="Bechman K.B."/>
            <person name="Herman A."/>
            <person name="Abrahante J.E."/>
            <person name="Garbe J."/>
        </authorList>
    </citation>
    <scope>NUCLEOTIDE SEQUENCE</scope>
    <source>
        <strain evidence="1">Duluth1</strain>
        <tissue evidence="1">Whole animal</tissue>
    </source>
</reference>
<proteinExistence type="predicted"/>
<accession>A0A9D4MG12</accession>
<dbReference type="AlphaFoldDB" id="A0A9D4MG12"/>
<evidence type="ECO:0000313" key="2">
    <source>
        <dbReference type="Proteomes" id="UP000828390"/>
    </source>
</evidence>